<evidence type="ECO:0000256" key="4">
    <source>
        <dbReference type="ARBA" id="ARBA00022723"/>
    </source>
</evidence>
<comment type="catalytic activity">
    <reaction evidence="1">
        <text>L-fuconate = 2-dehydro-3-deoxy-L-fuconate + H2O</text>
        <dbReference type="Rhea" id="RHEA:22772"/>
        <dbReference type="ChEBI" id="CHEBI:15377"/>
        <dbReference type="ChEBI" id="CHEBI:21291"/>
        <dbReference type="ChEBI" id="CHEBI:37448"/>
        <dbReference type="EC" id="4.2.1.68"/>
    </reaction>
</comment>
<feature type="domain" description="Mandelate racemase/muconate lactonizing enzyme C-terminal" evidence="10">
    <location>
        <begin position="199"/>
        <end position="295"/>
    </location>
</feature>
<dbReference type="InterPro" id="IPR013342">
    <property type="entry name" value="Mandelate_racemase_C"/>
</dbReference>
<dbReference type="PROSITE" id="PS00909">
    <property type="entry name" value="MR_MLE_2"/>
    <property type="match status" value="1"/>
</dbReference>
<evidence type="ECO:0000259" key="10">
    <source>
        <dbReference type="SMART" id="SM00922"/>
    </source>
</evidence>
<dbReference type="PANTHER" id="PTHR13794:SF58">
    <property type="entry name" value="MITOCHONDRIAL ENOLASE SUPERFAMILY MEMBER 1"/>
    <property type="match status" value="1"/>
</dbReference>
<evidence type="ECO:0000256" key="6">
    <source>
        <dbReference type="ARBA" id="ARBA00023239"/>
    </source>
</evidence>
<dbReference type="GO" id="GO:0016052">
    <property type="term" value="P:carbohydrate catabolic process"/>
    <property type="evidence" value="ECO:0007669"/>
    <property type="project" value="InterPro"/>
</dbReference>
<evidence type="ECO:0000313" key="11">
    <source>
        <dbReference type="EMBL" id="CAD7638311.1"/>
    </source>
</evidence>
<dbReference type="GO" id="GO:0050023">
    <property type="term" value="F:L-fuconate dehydratase activity"/>
    <property type="evidence" value="ECO:0007669"/>
    <property type="project" value="UniProtKB-EC"/>
</dbReference>
<keyword evidence="5" id="KW-0460">Magnesium</keyword>
<evidence type="ECO:0000256" key="5">
    <source>
        <dbReference type="ARBA" id="ARBA00022842"/>
    </source>
</evidence>
<dbReference type="AlphaFoldDB" id="A0A7R9QAH7"/>
<dbReference type="InterPro" id="IPR029065">
    <property type="entry name" value="Enolase_C-like"/>
</dbReference>
<dbReference type="EMBL" id="CAJPVJ010000216">
    <property type="protein sequence ID" value="CAG2161730.1"/>
    <property type="molecule type" value="Genomic_DNA"/>
</dbReference>
<organism evidence="11">
    <name type="scientific">Oppiella nova</name>
    <dbReference type="NCBI Taxonomy" id="334625"/>
    <lineage>
        <taxon>Eukaryota</taxon>
        <taxon>Metazoa</taxon>
        <taxon>Ecdysozoa</taxon>
        <taxon>Arthropoda</taxon>
        <taxon>Chelicerata</taxon>
        <taxon>Arachnida</taxon>
        <taxon>Acari</taxon>
        <taxon>Acariformes</taxon>
        <taxon>Sarcoptiformes</taxon>
        <taxon>Oribatida</taxon>
        <taxon>Brachypylina</taxon>
        <taxon>Oppioidea</taxon>
        <taxon>Oppiidae</taxon>
        <taxon>Oppiella</taxon>
    </lineage>
</organism>
<keyword evidence="6" id="KW-0456">Lyase</keyword>
<gene>
    <name evidence="11" type="ORF">ONB1V03_LOCUS1334</name>
</gene>
<keyword evidence="12" id="KW-1185">Reference proteome</keyword>
<dbReference type="SFLD" id="SFLDG00179">
    <property type="entry name" value="mandelate_racemase"/>
    <property type="match status" value="1"/>
</dbReference>
<dbReference type="GO" id="GO:0000287">
    <property type="term" value="F:magnesium ion binding"/>
    <property type="evidence" value="ECO:0007669"/>
    <property type="project" value="TreeGrafter"/>
</dbReference>
<protein>
    <recommendedName>
        <fullName evidence="8">Mitochondrial enolase superfamily member 1</fullName>
        <ecNumber evidence="3">4.2.1.68</ecNumber>
    </recommendedName>
    <alternativeName>
        <fullName evidence="9">L-fuconate dehydratase</fullName>
    </alternativeName>
</protein>
<sequence>MDLSIISLTVQDIRFPTSLSGDGSDAMHTDPDYSCAYVILKTARNDLEGHGLTFTIGKGTNVVVTAVRELEHLVVGKRLGDIYSNFGEFWKSLACHSQIRWIGPECGALHMGTGALVNALWDLWAKIEGKPLWKLLSDLEPEQLVSCIDFRYITDVLTKEEAINILKKNKQYKQQREAELLEKGFPAYTTAVGWVGYDEQKRRELCRQYLNDGYTRFKAKVGTSIEEDRKRLTIIREEIGWDSILMVDANQKWDVNEAIEWMKQLTDFKLLWIEEPTHPHDALGHATISKALAPYGIGVATGEQCPNRIIFKQLFQSKGFQFCQIDSCRVGGVNENLATILMAHKFGIPVCPHAGGVGLCEYVQHLSMWDFVAVSGSMENRMTEYVHHLNEHFENAASAKAGRYLAPKQPGYCCHLKEESRKVYEFPNGTYWSQKQ</sequence>
<dbReference type="SFLD" id="SFLDS00001">
    <property type="entry name" value="Enolase"/>
    <property type="match status" value="1"/>
</dbReference>
<comment type="similarity">
    <text evidence="7">Belongs to the mandelate racemase/muconate lactonizing enzyme family. ENOSF1 subfamily.</text>
</comment>
<evidence type="ECO:0000256" key="9">
    <source>
        <dbReference type="ARBA" id="ARBA00078003"/>
    </source>
</evidence>
<dbReference type="FunFam" id="3.20.20.120:FF:000007">
    <property type="entry name" value="Mitochondrial enolase superfamily member 1"/>
    <property type="match status" value="1"/>
</dbReference>
<dbReference type="GO" id="GO:0009063">
    <property type="term" value="P:amino acid catabolic process"/>
    <property type="evidence" value="ECO:0007669"/>
    <property type="project" value="InterPro"/>
</dbReference>
<dbReference type="Pfam" id="PF13378">
    <property type="entry name" value="MR_MLE_C"/>
    <property type="match status" value="1"/>
</dbReference>
<dbReference type="Gene3D" id="3.30.390.10">
    <property type="entry name" value="Enolase-like, N-terminal domain"/>
    <property type="match status" value="1"/>
</dbReference>
<name>A0A7R9QAH7_9ACAR</name>
<comment type="cofactor">
    <cofactor evidence="2">
        <name>Mg(2+)</name>
        <dbReference type="ChEBI" id="CHEBI:18420"/>
    </cofactor>
</comment>
<keyword evidence="4" id="KW-0479">Metal-binding</keyword>
<accession>A0A7R9QAH7</accession>
<proteinExistence type="inferred from homology"/>
<reference evidence="11" key="1">
    <citation type="submission" date="2020-11" db="EMBL/GenBank/DDBJ databases">
        <authorList>
            <person name="Tran Van P."/>
        </authorList>
    </citation>
    <scope>NUCLEOTIDE SEQUENCE</scope>
</reference>
<dbReference type="InterPro" id="IPR018110">
    <property type="entry name" value="Mandel_Rmase/mucon_lact_enz_CS"/>
</dbReference>
<dbReference type="OrthoDB" id="14161at2759"/>
<dbReference type="InterPro" id="IPR036849">
    <property type="entry name" value="Enolase-like_C_sf"/>
</dbReference>
<dbReference type="InterPro" id="IPR029017">
    <property type="entry name" value="Enolase-like_N"/>
</dbReference>
<dbReference type="Gene3D" id="3.20.20.120">
    <property type="entry name" value="Enolase-like C-terminal domain"/>
    <property type="match status" value="1"/>
</dbReference>
<evidence type="ECO:0000256" key="1">
    <source>
        <dbReference type="ARBA" id="ARBA00001737"/>
    </source>
</evidence>
<dbReference type="EC" id="4.2.1.68" evidence="3"/>
<dbReference type="InterPro" id="IPR034610">
    <property type="entry name" value="L-fuconate_dehydratase"/>
</dbReference>
<evidence type="ECO:0000256" key="3">
    <source>
        <dbReference type="ARBA" id="ARBA00013142"/>
    </source>
</evidence>
<dbReference type="SFLD" id="SFLDF00111">
    <property type="entry name" value="L-fuconate_dehydratase"/>
    <property type="match status" value="1"/>
</dbReference>
<evidence type="ECO:0000256" key="2">
    <source>
        <dbReference type="ARBA" id="ARBA00001946"/>
    </source>
</evidence>
<evidence type="ECO:0000256" key="8">
    <source>
        <dbReference type="ARBA" id="ARBA00073815"/>
    </source>
</evidence>
<dbReference type="InterPro" id="IPR046945">
    <property type="entry name" value="RHMD-like"/>
</dbReference>
<dbReference type="SUPFAM" id="SSF54826">
    <property type="entry name" value="Enolase N-terminal domain-like"/>
    <property type="match status" value="1"/>
</dbReference>
<dbReference type="EMBL" id="OC915041">
    <property type="protein sequence ID" value="CAD7638311.1"/>
    <property type="molecule type" value="Genomic_DNA"/>
</dbReference>
<dbReference type="Proteomes" id="UP000728032">
    <property type="component" value="Unassembled WGS sequence"/>
</dbReference>
<dbReference type="PANTHER" id="PTHR13794">
    <property type="entry name" value="ENOLASE SUPERFAMILY, MANDELATE RACEMASE"/>
    <property type="match status" value="1"/>
</dbReference>
<evidence type="ECO:0000313" key="12">
    <source>
        <dbReference type="Proteomes" id="UP000728032"/>
    </source>
</evidence>
<evidence type="ECO:0000256" key="7">
    <source>
        <dbReference type="ARBA" id="ARBA00061144"/>
    </source>
</evidence>
<dbReference type="SUPFAM" id="SSF51604">
    <property type="entry name" value="Enolase C-terminal domain-like"/>
    <property type="match status" value="1"/>
</dbReference>
<dbReference type="SMART" id="SM00922">
    <property type="entry name" value="MR_MLE"/>
    <property type="match status" value="1"/>
</dbReference>